<evidence type="ECO:0000313" key="1">
    <source>
        <dbReference type="EMBL" id="CDW78983.1"/>
    </source>
</evidence>
<sequence length="189" mass="21876">MLSSNPAIRPTAEQCLKLNQMSQNDFLFNNLAEKQTEDIKINYNKIVWENRGSKLQIYKNMGSLNQTSPHLNISQTADQRPQTNGIKFIQEKFQNIQVTPEPSLSRFQQESQEKSIQDQINCSKFQSVHALASNLCSSNDENEGNFSVDYLDEDQKMTNNLNRLAIVDVQDESKQLYTKNQTRCYRIFE</sequence>
<gene>
    <name evidence="1" type="primary">Contig8091.g8628</name>
    <name evidence="1" type="ORF">STYLEM_7968</name>
</gene>
<dbReference type="EMBL" id="CCKQ01007590">
    <property type="protein sequence ID" value="CDW78983.1"/>
    <property type="molecule type" value="Genomic_DNA"/>
</dbReference>
<dbReference type="AlphaFoldDB" id="A0A078ADM3"/>
<protein>
    <submittedName>
        <fullName evidence="1">Uncharacterized protein</fullName>
    </submittedName>
</protein>
<name>A0A078ADM3_STYLE</name>
<keyword evidence="2" id="KW-1185">Reference proteome</keyword>
<organism evidence="1 2">
    <name type="scientific">Stylonychia lemnae</name>
    <name type="common">Ciliate</name>
    <dbReference type="NCBI Taxonomy" id="5949"/>
    <lineage>
        <taxon>Eukaryota</taxon>
        <taxon>Sar</taxon>
        <taxon>Alveolata</taxon>
        <taxon>Ciliophora</taxon>
        <taxon>Intramacronucleata</taxon>
        <taxon>Spirotrichea</taxon>
        <taxon>Stichotrichia</taxon>
        <taxon>Sporadotrichida</taxon>
        <taxon>Oxytrichidae</taxon>
        <taxon>Stylonychinae</taxon>
        <taxon>Stylonychia</taxon>
    </lineage>
</organism>
<evidence type="ECO:0000313" key="2">
    <source>
        <dbReference type="Proteomes" id="UP000039865"/>
    </source>
</evidence>
<accession>A0A078ADM3</accession>
<dbReference type="Proteomes" id="UP000039865">
    <property type="component" value="Unassembled WGS sequence"/>
</dbReference>
<reference evidence="1 2" key="1">
    <citation type="submission" date="2014-06" db="EMBL/GenBank/DDBJ databases">
        <authorList>
            <person name="Swart Estienne"/>
        </authorList>
    </citation>
    <scope>NUCLEOTIDE SEQUENCE [LARGE SCALE GENOMIC DNA]</scope>
    <source>
        <strain evidence="1 2">130c</strain>
    </source>
</reference>
<dbReference type="InParanoid" id="A0A078ADM3"/>
<proteinExistence type="predicted"/>